<evidence type="ECO:0000313" key="3">
    <source>
        <dbReference type="EMBL" id="KST63125.1"/>
    </source>
</evidence>
<feature type="region of interest" description="Disordered" evidence="1">
    <location>
        <begin position="396"/>
        <end position="416"/>
    </location>
</feature>
<evidence type="ECO:0000313" key="2">
    <source>
        <dbReference type="EMBL" id="KST62345.1"/>
    </source>
</evidence>
<organism evidence="2 4">
    <name type="scientific">Mastigocoleus testarum BC008</name>
    <dbReference type="NCBI Taxonomy" id="371196"/>
    <lineage>
        <taxon>Bacteria</taxon>
        <taxon>Bacillati</taxon>
        <taxon>Cyanobacteriota</taxon>
        <taxon>Cyanophyceae</taxon>
        <taxon>Nostocales</taxon>
        <taxon>Hapalosiphonaceae</taxon>
        <taxon>Mastigocoleus</taxon>
    </lineage>
</organism>
<dbReference type="SUPFAM" id="SSF51126">
    <property type="entry name" value="Pectin lyase-like"/>
    <property type="match status" value="1"/>
</dbReference>
<evidence type="ECO:0000313" key="4">
    <source>
        <dbReference type="Proteomes" id="UP000053372"/>
    </source>
</evidence>
<dbReference type="EMBL" id="LMTZ01000143">
    <property type="protein sequence ID" value="KST63125.1"/>
    <property type="molecule type" value="Genomic_DNA"/>
</dbReference>
<dbReference type="InterPro" id="IPR012334">
    <property type="entry name" value="Pectin_lyas_fold"/>
</dbReference>
<gene>
    <name evidence="2" type="ORF">BC008_09240</name>
    <name evidence="3" type="ORF">BC008_12515</name>
</gene>
<dbReference type="AlphaFoldDB" id="A0A0V7ZCT7"/>
<proteinExistence type="predicted"/>
<dbReference type="InterPro" id="IPR011050">
    <property type="entry name" value="Pectin_lyase_fold/virulence"/>
</dbReference>
<sequence>MAVNIREVKEAGISQRAVDYIYNVIDPEQKKSVIEDETFKDTINAIKATDSVPKNAIEITRADNNSISQIENGKGKTFVLRGNLNFGRTLNIPSDTTIYVDGTITRNGNHSADSYDDENTGNSVDAVFRVDDKSNVKLIGVNNAKLRSNQRGTGVYIEGSDNVEVRGFDIGNVWEGVVSHWGNSDVKILNNYIHDTGKRAIWSLGSERTQAAHNFIENAGGDGFDWDAYSTGSLAYENVVVGWRRWAGFVEEGAQNSYFAKNIGVMAEFEYKHPDPNKIPDKGYTMGWADNGTTAKISRLTQNNYFIGNSMFKPSSYNRKASGGGYFAKRNQKGKGQTYFWGNTGNVGFANNGNGNIPDTNENPKDTWYKANIEPTVAPGQSTLDKFEALFPTVPGSVPGNNGGQTPTNPKPPTGSNPMVIQAEDMQLGGEYRVEKIGAASGGEVISLRGGNNNDSGTASFNFTGGTGIYNVKINYFDENDGVAQLKLNKGNQQLTSFKLDKQLGSPAANQQTMTSMEIKNVSISSGDRFQIEGIEQGSPQTAEHARVDSVEFIRTATNPKPLKPVFLEAEDMQLGGEYRVEKIGAASGGEVISLRGGNNNDSGTASFDFTGSTGTYDLKINYFDENDGVGQLKIDQGSDRLISFQLNKDLGSPLANEQTMTSMEISDIFVSKGDNFRIEGIEQGLLNTAEHVRIDSIQFIPTDSSSTLI</sequence>
<dbReference type="Gene3D" id="2.160.20.10">
    <property type="entry name" value="Single-stranded right-handed beta-helix, Pectin lyase-like"/>
    <property type="match status" value="1"/>
</dbReference>
<evidence type="ECO:0000256" key="1">
    <source>
        <dbReference type="SAM" id="MobiDB-lite"/>
    </source>
</evidence>
<comment type="caution">
    <text evidence="2">The sequence shown here is derived from an EMBL/GenBank/DDBJ whole genome shotgun (WGS) entry which is preliminary data.</text>
</comment>
<name>A0A0V7ZCT7_9CYAN</name>
<dbReference type="EMBL" id="LMTZ01000158">
    <property type="protein sequence ID" value="KST62345.1"/>
    <property type="molecule type" value="Genomic_DNA"/>
</dbReference>
<keyword evidence="4" id="KW-1185">Reference proteome</keyword>
<dbReference type="Gene3D" id="2.60.120.260">
    <property type="entry name" value="Galactose-binding domain-like"/>
    <property type="match status" value="2"/>
</dbReference>
<reference evidence="2 4" key="1">
    <citation type="journal article" date="2015" name="Genome Announc.">
        <title>Draft Genome of the Euendolithic (true boring) Cyanobacterium Mastigocoleus testarum strain BC008.</title>
        <authorList>
            <person name="Guida B.S."/>
            <person name="Garcia-Pichel F."/>
        </authorList>
    </citation>
    <scope>NUCLEOTIDE SEQUENCE [LARGE SCALE GENOMIC DNA]</scope>
    <source>
        <strain evidence="2 4">BC008</strain>
    </source>
</reference>
<dbReference type="CDD" id="cd02795">
    <property type="entry name" value="CBM6-CBM35-CBM36_like"/>
    <property type="match status" value="1"/>
</dbReference>
<dbReference type="OrthoDB" id="414973at2"/>
<dbReference type="Proteomes" id="UP000053372">
    <property type="component" value="Unassembled WGS sequence"/>
</dbReference>
<protein>
    <submittedName>
        <fullName evidence="2">Uncharacterized protein</fullName>
    </submittedName>
</protein>
<accession>A0A0V7ZCT7</accession>
<dbReference type="RefSeq" id="WP_027845596.1">
    <property type="nucleotide sequence ID" value="NZ_LMTZ01000143.1"/>
</dbReference>